<accession>A0A2L0ERY4</accession>
<name>A0A2L0ERY4_SORCE</name>
<evidence type="ECO:0000313" key="2">
    <source>
        <dbReference type="EMBL" id="AUX42044.1"/>
    </source>
</evidence>
<feature type="transmembrane region" description="Helical" evidence="1">
    <location>
        <begin position="20"/>
        <end position="37"/>
    </location>
</feature>
<keyword evidence="1" id="KW-0472">Membrane</keyword>
<proteinExistence type="predicted"/>
<organism evidence="2 3">
    <name type="scientific">Sorangium cellulosum</name>
    <name type="common">Polyangium cellulosum</name>
    <dbReference type="NCBI Taxonomy" id="56"/>
    <lineage>
        <taxon>Bacteria</taxon>
        <taxon>Pseudomonadati</taxon>
        <taxon>Myxococcota</taxon>
        <taxon>Polyangia</taxon>
        <taxon>Polyangiales</taxon>
        <taxon>Polyangiaceae</taxon>
        <taxon>Sorangium</taxon>
    </lineage>
</organism>
<dbReference type="AlphaFoldDB" id="A0A2L0ERY4"/>
<dbReference type="EMBL" id="CP012673">
    <property type="protein sequence ID" value="AUX42044.1"/>
    <property type="molecule type" value="Genomic_DNA"/>
</dbReference>
<protein>
    <submittedName>
        <fullName evidence="2">Uncharacterized protein</fullName>
    </submittedName>
</protein>
<evidence type="ECO:0000256" key="1">
    <source>
        <dbReference type="SAM" id="Phobius"/>
    </source>
</evidence>
<reference evidence="2 3" key="1">
    <citation type="submission" date="2015-09" db="EMBL/GenBank/DDBJ databases">
        <title>Sorangium comparison.</title>
        <authorList>
            <person name="Zaburannyi N."/>
            <person name="Bunk B."/>
            <person name="Overmann J."/>
            <person name="Mueller R."/>
        </authorList>
    </citation>
    <scope>NUCLEOTIDE SEQUENCE [LARGE SCALE GENOMIC DNA]</scope>
    <source>
        <strain evidence="2 3">So ce26</strain>
    </source>
</reference>
<gene>
    <name evidence="2" type="ORF">SOCE26_034690</name>
</gene>
<sequence length="65" mass="6812">MFRLAPLDMEAAVTARPSRLRVGFMLVVPGAGGWGWAKTAKRAKAAKAAKAAKTKTRVLEAATSA</sequence>
<keyword evidence="1" id="KW-0812">Transmembrane</keyword>
<keyword evidence="1" id="KW-1133">Transmembrane helix</keyword>
<evidence type="ECO:0000313" key="3">
    <source>
        <dbReference type="Proteomes" id="UP000238348"/>
    </source>
</evidence>
<dbReference type="Proteomes" id="UP000238348">
    <property type="component" value="Chromosome"/>
</dbReference>